<organism evidence="2 3">
    <name type="scientific">Trifolium medium</name>
    <dbReference type="NCBI Taxonomy" id="97028"/>
    <lineage>
        <taxon>Eukaryota</taxon>
        <taxon>Viridiplantae</taxon>
        <taxon>Streptophyta</taxon>
        <taxon>Embryophyta</taxon>
        <taxon>Tracheophyta</taxon>
        <taxon>Spermatophyta</taxon>
        <taxon>Magnoliopsida</taxon>
        <taxon>eudicotyledons</taxon>
        <taxon>Gunneridae</taxon>
        <taxon>Pentapetalae</taxon>
        <taxon>rosids</taxon>
        <taxon>fabids</taxon>
        <taxon>Fabales</taxon>
        <taxon>Fabaceae</taxon>
        <taxon>Papilionoideae</taxon>
        <taxon>50 kb inversion clade</taxon>
        <taxon>NPAAA clade</taxon>
        <taxon>Hologalegina</taxon>
        <taxon>IRL clade</taxon>
        <taxon>Trifolieae</taxon>
        <taxon>Trifolium</taxon>
    </lineage>
</organism>
<dbReference type="Gene3D" id="3.90.70.10">
    <property type="entry name" value="Cysteine proteinases"/>
    <property type="match status" value="1"/>
</dbReference>
<keyword evidence="3" id="KW-1185">Reference proteome</keyword>
<dbReference type="Pfam" id="PF00112">
    <property type="entry name" value="Peptidase_C1"/>
    <property type="match status" value="1"/>
</dbReference>
<proteinExistence type="predicted"/>
<dbReference type="SUPFAM" id="SSF54001">
    <property type="entry name" value="Cysteine proteinases"/>
    <property type="match status" value="1"/>
</dbReference>
<dbReference type="Proteomes" id="UP000265520">
    <property type="component" value="Unassembled WGS sequence"/>
</dbReference>
<comment type="caution">
    <text evidence="2">The sequence shown here is derived from an EMBL/GenBank/DDBJ whole genome shotgun (WGS) entry which is preliminary data.</text>
</comment>
<sequence length="41" mass="4651">MFRGMSHDNGTFMYENVKDVPSSIDWRKKGAVTSVKDQGQC</sequence>
<evidence type="ECO:0000259" key="1">
    <source>
        <dbReference type="Pfam" id="PF00112"/>
    </source>
</evidence>
<protein>
    <submittedName>
        <fullName evidence="2">Cysteine proteinase</fullName>
    </submittedName>
</protein>
<accession>A0A392SPN8</accession>
<reference evidence="2 3" key="1">
    <citation type="journal article" date="2018" name="Front. Plant Sci.">
        <title>Red Clover (Trifolium pratense) and Zigzag Clover (T. medium) - A Picture of Genomic Similarities and Differences.</title>
        <authorList>
            <person name="Dluhosova J."/>
            <person name="Istvanek J."/>
            <person name="Nedelnik J."/>
            <person name="Repkova J."/>
        </authorList>
    </citation>
    <scope>NUCLEOTIDE SEQUENCE [LARGE SCALE GENOMIC DNA]</scope>
    <source>
        <strain evidence="3">cv. 10/8</strain>
        <tissue evidence="2">Leaf</tissue>
    </source>
</reference>
<dbReference type="EMBL" id="LXQA010415413">
    <property type="protein sequence ID" value="MCI50367.1"/>
    <property type="molecule type" value="Genomic_DNA"/>
</dbReference>
<feature type="domain" description="Peptidase C1A papain C-terminal" evidence="1">
    <location>
        <begin position="20"/>
        <end position="41"/>
    </location>
</feature>
<feature type="non-terminal residue" evidence="2">
    <location>
        <position position="41"/>
    </location>
</feature>
<evidence type="ECO:0000313" key="3">
    <source>
        <dbReference type="Proteomes" id="UP000265520"/>
    </source>
</evidence>
<dbReference type="InterPro" id="IPR038765">
    <property type="entry name" value="Papain-like_cys_pep_sf"/>
</dbReference>
<dbReference type="InterPro" id="IPR000668">
    <property type="entry name" value="Peptidase_C1A_C"/>
</dbReference>
<name>A0A392SPN8_9FABA</name>
<evidence type="ECO:0000313" key="2">
    <source>
        <dbReference type="EMBL" id="MCI50367.1"/>
    </source>
</evidence>
<dbReference type="GO" id="GO:0006508">
    <property type="term" value="P:proteolysis"/>
    <property type="evidence" value="ECO:0007669"/>
    <property type="project" value="InterPro"/>
</dbReference>
<dbReference type="GO" id="GO:0008234">
    <property type="term" value="F:cysteine-type peptidase activity"/>
    <property type="evidence" value="ECO:0007669"/>
    <property type="project" value="InterPro"/>
</dbReference>
<dbReference type="AlphaFoldDB" id="A0A392SPN8"/>